<reference evidence="2" key="1">
    <citation type="journal article" date="2023" name="Front. Plant Sci.">
        <title>Chromosomal-level genome assembly of Melastoma candidum provides insights into trichome evolution.</title>
        <authorList>
            <person name="Zhong Y."/>
            <person name="Wu W."/>
            <person name="Sun C."/>
            <person name="Zou P."/>
            <person name="Liu Y."/>
            <person name="Dai S."/>
            <person name="Zhou R."/>
        </authorList>
    </citation>
    <scope>NUCLEOTIDE SEQUENCE [LARGE SCALE GENOMIC DNA]</scope>
</reference>
<sequence length="159" mass="17825">MNIFPRHFPIPTEPMTSSDSFPMSLFAETAISHIAPDVGPLLMEFEKPMALEHAISSLDELVKIFRARDPLWVANDAEGGRETLDFKEHSRLFPCPDLSTKDSSEISGEFRREASRDSAMVIMNSINLVDAFLDANKWRELFPSIVARAKTIQVITSGD</sequence>
<dbReference type="EMBL" id="CM042883">
    <property type="protein sequence ID" value="KAI4372384.1"/>
    <property type="molecule type" value="Genomic_DNA"/>
</dbReference>
<evidence type="ECO:0000313" key="2">
    <source>
        <dbReference type="Proteomes" id="UP001057402"/>
    </source>
</evidence>
<evidence type="ECO:0000313" key="1">
    <source>
        <dbReference type="EMBL" id="KAI4372384.1"/>
    </source>
</evidence>
<dbReference type="Proteomes" id="UP001057402">
    <property type="component" value="Chromosome 4"/>
</dbReference>
<comment type="caution">
    <text evidence="1">The sequence shown here is derived from an EMBL/GenBank/DDBJ whole genome shotgun (WGS) entry which is preliminary data.</text>
</comment>
<organism evidence="1 2">
    <name type="scientific">Melastoma candidum</name>
    <dbReference type="NCBI Taxonomy" id="119954"/>
    <lineage>
        <taxon>Eukaryota</taxon>
        <taxon>Viridiplantae</taxon>
        <taxon>Streptophyta</taxon>
        <taxon>Embryophyta</taxon>
        <taxon>Tracheophyta</taxon>
        <taxon>Spermatophyta</taxon>
        <taxon>Magnoliopsida</taxon>
        <taxon>eudicotyledons</taxon>
        <taxon>Gunneridae</taxon>
        <taxon>Pentapetalae</taxon>
        <taxon>rosids</taxon>
        <taxon>malvids</taxon>
        <taxon>Myrtales</taxon>
        <taxon>Melastomataceae</taxon>
        <taxon>Melastomatoideae</taxon>
        <taxon>Melastomateae</taxon>
        <taxon>Melastoma</taxon>
    </lineage>
</organism>
<protein>
    <submittedName>
        <fullName evidence="1">Uncharacterized protein</fullName>
    </submittedName>
</protein>
<keyword evidence="2" id="KW-1185">Reference proteome</keyword>
<accession>A0ACB9R0H0</accession>
<gene>
    <name evidence="1" type="ORF">MLD38_010621</name>
</gene>
<proteinExistence type="predicted"/>
<name>A0ACB9R0H0_9MYRT</name>